<dbReference type="GO" id="GO:0005743">
    <property type="term" value="C:mitochondrial inner membrane"/>
    <property type="evidence" value="ECO:0007669"/>
    <property type="project" value="UniProtKB-SubCell"/>
</dbReference>
<feature type="transmembrane region" description="Helical" evidence="14">
    <location>
        <begin position="284"/>
        <end position="316"/>
    </location>
</feature>
<keyword evidence="12" id="KW-0520">NAD</keyword>
<sequence>MYFIDLYMFILNFFFILFMVLLSVAFLTLLERSVLGYIQLRKGPNSVGMSGVFQPFGDAIKLFTKQCVTPYFSNYIFYIMSPMLSLFLSLFIWMVFPYLTFFSAFPLGLLFIMCIMSLGVFGLMVSGWSSNSNYALLGALRGVAQTISYEVSLLLIMLSLFFLIGCYDLHYYSYYQSVWFVFLSLPLFLCFYCSCLAETNRAPFDFAEGESELVSGFNVEYGGLGFALIFLAEYSMIIFMSFLISLFFLGGDYSSLYFFFKLVFVAFSFLWLRGTLPRYRYDKLMYLCWSGFLPVALNYMFFFIGFSFMVYVLLIYNFLLN</sequence>
<dbReference type="AlphaFoldDB" id="A0A6G6BJ09"/>
<evidence type="ECO:0000256" key="3">
    <source>
        <dbReference type="ARBA" id="ARBA00010535"/>
    </source>
</evidence>
<feature type="transmembrane region" description="Helical" evidence="14">
    <location>
        <begin position="102"/>
        <end position="125"/>
    </location>
</feature>
<keyword evidence="8 14" id="KW-1133">Transmembrane helix</keyword>
<dbReference type="PANTHER" id="PTHR11432:SF3">
    <property type="entry name" value="NADH-UBIQUINONE OXIDOREDUCTASE CHAIN 1"/>
    <property type="match status" value="1"/>
</dbReference>
<dbReference type="HAMAP" id="MF_01350">
    <property type="entry name" value="NDH1_NuoH"/>
    <property type="match status" value="1"/>
</dbReference>
<evidence type="ECO:0000256" key="12">
    <source>
        <dbReference type="RuleBase" id="RU000471"/>
    </source>
</evidence>
<proteinExistence type="inferred from homology"/>
<geneLocation type="mitochondrion" evidence="15"/>
<keyword evidence="5" id="KW-0813">Transport</keyword>
<keyword evidence="10 13" id="KW-0496">Mitochondrion</keyword>
<dbReference type="GO" id="GO:0003954">
    <property type="term" value="F:NADH dehydrogenase activity"/>
    <property type="evidence" value="ECO:0007669"/>
    <property type="project" value="TreeGrafter"/>
</dbReference>
<evidence type="ECO:0000256" key="10">
    <source>
        <dbReference type="ARBA" id="ARBA00023128"/>
    </source>
</evidence>
<feature type="transmembrane region" description="Helical" evidence="14">
    <location>
        <begin position="75"/>
        <end position="96"/>
    </location>
</feature>
<evidence type="ECO:0000256" key="2">
    <source>
        <dbReference type="ARBA" id="ARBA00004448"/>
    </source>
</evidence>
<evidence type="ECO:0000256" key="1">
    <source>
        <dbReference type="ARBA" id="ARBA00003257"/>
    </source>
</evidence>
<keyword evidence="11 14" id="KW-0472">Membrane</keyword>
<protein>
    <recommendedName>
        <fullName evidence="4 13">NADH-ubiquinone oxidoreductase chain 1</fullName>
        <ecNumber evidence="13">7.1.1.2</ecNumber>
    </recommendedName>
</protein>
<dbReference type="EC" id="7.1.1.2" evidence="13"/>
<evidence type="ECO:0000313" key="15">
    <source>
        <dbReference type="EMBL" id="QID48517.1"/>
    </source>
</evidence>
<organism evidence="15">
    <name type="scientific">Bolivaritettix sikkinensis</name>
    <dbReference type="NCBI Taxonomy" id="2035526"/>
    <lineage>
        <taxon>Eukaryota</taxon>
        <taxon>Metazoa</taxon>
        <taxon>Ecdysozoa</taxon>
        <taxon>Arthropoda</taxon>
        <taxon>Hexapoda</taxon>
        <taxon>Insecta</taxon>
        <taxon>Pterygota</taxon>
        <taxon>Neoptera</taxon>
        <taxon>Polyneoptera</taxon>
        <taxon>Orthoptera</taxon>
        <taxon>Caelifera</taxon>
        <taxon>Acrididea</taxon>
        <taxon>Tetrigoidea</taxon>
        <taxon>Tetrigidae</taxon>
        <taxon>Metrodorinae</taxon>
        <taxon>Bolivaritettix</taxon>
    </lineage>
</organism>
<evidence type="ECO:0000256" key="14">
    <source>
        <dbReference type="SAM" id="Phobius"/>
    </source>
</evidence>
<dbReference type="PANTHER" id="PTHR11432">
    <property type="entry name" value="NADH DEHYDROGENASE SUBUNIT 1"/>
    <property type="match status" value="1"/>
</dbReference>
<feature type="transmembrane region" description="Helical" evidence="14">
    <location>
        <begin position="6"/>
        <end position="30"/>
    </location>
</feature>
<comment type="function">
    <text evidence="1">Core subunit of the mitochondrial membrane respiratory chain NADH dehydrogenase (Complex I) that is believed to belong to the minimal assembly required for catalysis. Complex I functions in the transfer of electrons from NADH to the respiratory chain. The immediate electron acceptor for the enzyme is believed to be ubiquinone.</text>
</comment>
<reference evidence="15" key="1">
    <citation type="submission" date="2019-06" db="EMBL/GenBank/DDBJ databases">
        <title>MtOrt: An empirical mitochondrial amino acid substitution model for evolutionary studies of Orthoptera insects.</title>
        <authorList>
            <person name="Chang H."/>
            <person name="Nie Y."/>
            <person name="Zhang N."/>
            <person name="Zhang X."/>
            <person name="Sun H."/>
            <person name="Mao Y."/>
            <person name="Q Z."/>
            <person name="Huang Y."/>
        </authorList>
    </citation>
    <scope>NUCLEOTIDE SEQUENCE</scope>
</reference>
<dbReference type="InterPro" id="IPR001694">
    <property type="entry name" value="NADH_UbQ_OxRdtase_su1/FPO"/>
</dbReference>
<feature type="transmembrane region" description="Helical" evidence="14">
    <location>
        <begin position="255"/>
        <end position="272"/>
    </location>
</feature>
<evidence type="ECO:0000256" key="9">
    <source>
        <dbReference type="ARBA" id="ARBA00023075"/>
    </source>
</evidence>
<feature type="transmembrane region" description="Helical" evidence="14">
    <location>
        <begin position="177"/>
        <end position="197"/>
    </location>
</feature>
<feature type="transmembrane region" description="Helical" evidence="14">
    <location>
        <begin position="224"/>
        <end position="249"/>
    </location>
</feature>
<evidence type="ECO:0000256" key="5">
    <source>
        <dbReference type="ARBA" id="ARBA00022448"/>
    </source>
</evidence>
<dbReference type="Pfam" id="PF00146">
    <property type="entry name" value="NADHdh"/>
    <property type="match status" value="1"/>
</dbReference>
<name>A0A6G6BJ09_9ORTH</name>
<comment type="catalytic activity">
    <reaction evidence="13">
        <text>a ubiquinone + NADH + 5 H(+)(in) = a ubiquinol + NAD(+) + 4 H(+)(out)</text>
        <dbReference type="Rhea" id="RHEA:29091"/>
        <dbReference type="Rhea" id="RHEA-COMP:9565"/>
        <dbReference type="Rhea" id="RHEA-COMP:9566"/>
        <dbReference type="ChEBI" id="CHEBI:15378"/>
        <dbReference type="ChEBI" id="CHEBI:16389"/>
        <dbReference type="ChEBI" id="CHEBI:17976"/>
        <dbReference type="ChEBI" id="CHEBI:57540"/>
        <dbReference type="ChEBI" id="CHEBI:57945"/>
        <dbReference type="EC" id="7.1.1.2"/>
    </reaction>
</comment>
<evidence type="ECO:0000256" key="6">
    <source>
        <dbReference type="ARBA" id="ARBA00022692"/>
    </source>
</evidence>
<dbReference type="PROSITE" id="PS00667">
    <property type="entry name" value="COMPLEX1_ND1_1"/>
    <property type="match status" value="1"/>
</dbReference>
<dbReference type="InterPro" id="IPR018086">
    <property type="entry name" value="NADH_UbQ_OxRdtase_su1_CS"/>
</dbReference>
<keyword evidence="6 12" id="KW-0812">Transmembrane</keyword>
<dbReference type="GO" id="GO:0008137">
    <property type="term" value="F:NADH dehydrogenase (ubiquinone) activity"/>
    <property type="evidence" value="ECO:0007669"/>
    <property type="project" value="UniProtKB-EC"/>
</dbReference>
<comment type="similarity">
    <text evidence="3 12">Belongs to the complex I subunit 1 family.</text>
</comment>
<dbReference type="EMBL" id="MN083174">
    <property type="protein sequence ID" value="QID48517.1"/>
    <property type="molecule type" value="Genomic_DNA"/>
</dbReference>
<evidence type="ECO:0000256" key="7">
    <source>
        <dbReference type="ARBA" id="ARBA00022792"/>
    </source>
</evidence>
<dbReference type="GO" id="GO:0009060">
    <property type="term" value="P:aerobic respiration"/>
    <property type="evidence" value="ECO:0007669"/>
    <property type="project" value="TreeGrafter"/>
</dbReference>
<dbReference type="PROSITE" id="PS00668">
    <property type="entry name" value="COMPLEX1_ND1_2"/>
    <property type="match status" value="1"/>
</dbReference>
<keyword evidence="9 13" id="KW-0830">Ubiquinone</keyword>
<keyword evidence="7" id="KW-0999">Mitochondrion inner membrane</keyword>
<evidence type="ECO:0000256" key="8">
    <source>
        <dbReference type="ARBA" id="ARBA00022989"/>
    </source>
</evidence>
<evidence type="ECO:0000256" key="11">
    <source>
        <dbReference type="ARBA" id="ARBA00023136"/>
    </source>
</evidence>
<feature type="transmembrane region" description="Helical" evidence="14">
    <location>
        <begin position="146"/>
        <end position="165"/>
    </location>
</feature>
<evidence type="ECO:0000256" key="13">
    <source>
        <dbReference type="RuleBase" id="RU000473"/>
    </source>
</evidence>
<evidence type="ECO:0000256" key="4">
    <source>
        <dbReference type="ARBA" id="ARBA00021009"/>
    </source>
</evidence>
<gene>
    <name evidence="15" type="primary">ND1</name>
</gene>
<comment type="subcellular location">
    <subcellularLocation>
        <location evidence="2 12">Mitochondrion inner membrane</location>
        <topology evidence="2 12">Multi-pass membrane protein</topology>
    </subcellularLocation>
</comment>
<accession>A0A6G6BJ09</accession>